<dbReference type="EMBL" id="BASM01000013">
    <property type="protein sequence ID" value="GAD26126.1"/>
    <property type="molecule type" value="Genomic_DNA"/>
</dbReference>
<evidence type="ECO:0000313" key="2">
    <source>
        <dbReference type="Proteomes" id="UP000018209"/>
    </source>
</evidence>
<dbReference type="Proteomes" id="UP000018209">
    <property type="component" value="Unassembled WGS sequence"/>
</dbReference>
<name>A0ABQ0IV86_GLUTH</name>
<gene>
    <name evidence="1" type="ORF">NBRC3257_1125</name>
</gene>
<keyword evidence="2" id="KW-1185">Reference proteome</keyword>
<proteinExistence type="predicted"/>
<sequence length="52" mass="5808">MYAHGAGWRLKIDCFVSFDDHAAIPVLEMVSDNHDLLPGYQATGQILFSVEK</sequence>
<reference evidence="1 2" key="1">
    <citation type="submission" date="2013-08" db="EMBL/GenBank/DDBJ databases">
        <title>Gluconobacter thailandicus NBRC 3257 whole genome sequence.</title>
        <authorList>
            <person name="Matsutani M."/>
            <person name="Yakushi T."/>
            <person name="Matsushita K."/>
        </authorList>
    </citation>
    <scope>NUCLEOTIDE SEQUENCE [LARGE SCALE GENOMIC DNA]</scope>
    <source>
        <strain evidence="1 2">NBRC 3257</strain>
    </source>
</reference>
<organism evidence="1 2">
    <name type="scientific">Gluconobacter thailandicus NBRC 3257</name>
    <dbReference type="NCBI Taxonomy" id="1381097"/>
    <lineage>
        <taxon>Bacteria</taxon>
        <taxon>Pseudomonadati</taxon>
        <taxon>Pseudomonadota</taxon>
        <taxon>Alphaproteobacteria</taxon>
        <taxon>Acetobacterales</taxon>
        <taxon>Acetobacteraceae</taxon>
        <taxon>Gluconobacter</taxon>
    </lineage>
</organism>
<accession>A0ABQ0IV86</accession>
<comment type="caution">
    <text evidence="1">The sequence shown here is derived from an EMBL/GenBank/DDBJ whole genome shotgun (WGS) entry which is preliminary data.</text>
</comment>
<evidence type="ECO:0000313" key="1">
    <source>
        <dbReference type="EMBL" id="GAD26126.1"/>
    </source>
</evidence>
<protein>
    <submittedName>
        <fullName evidence="1">Uncharacterized protein</fullName>
    </submittedName>
</protein>